<reference evidence="1 2" key="1">
    <citation type="journal article" date="2015" name="Stand. Genomic Sci.">
        <title>Genomic Encyclopedia of Bacterial and Archaeal Type Strains, Phase III: the genomes of soil and plant-associated and newly described type strains.</title>
        <authorList>
            <person name="Whitman W.B."/>
            <person name="Woyke T."/>
            <person name="Klenk H.P."/>
            <person name="Zhou Y."/>
            <person name="Lilburn T.G."/>
            <person name="Beck B.J."/>
            <person name="De Vos P."/>
            <person name="Vandamme P."/>
            <person name="Eisen J.A."/>
            <person name="Garrity G."/>
            <person name="Hugenholtz P."/>
            <person name="Kyrpides N.C."/>
        </authorList>
    </citation>
    <scope>NUCLEOTIDE SEQUENCE [LARGE SCALE GENOMIC DNA]</scope>
    <source>
        <strain evidence="1 2">CGMCC 1.10124</strain>
    </source>
</reference>
<dbReference type="AlphaFoldDB" id="A0A3M0CHJ0"/>
<evidence type="ECO:0000313" key="1">
    <source>
        <dbReference type="EMBL" id="RMB08257.1"/>
    </source>
</evidence>
<comment type="caution">
    <text evidence="1">The sequence shown here is derived from an EMBL/GenBank/DDBJ whole genome shotgun (WGS) entry which is preliminary data.</text>
</comment>
<name>A0A3M0CHJ0_9EURY</name>
<gene>
    <name evidence="1" type="ORF">ATH50_3673</name>
</gene>
<dbReference type="Proteomes" id="UP000277326">
    <property type="component" value="Unassembled WGS sequence"/>
</dbReference>
<accession>A0A3M0CHJ0</accession>
<dbReference type="EMBL" id="REFS01000012">
    <property type="protein sequence ID" value="RMB08257.1"/>
    <property type="molecule type" value="Genomic_DNA"/>
</dbReference>
<evidence type="ECO:0000313" key="2">
    <source>
        <dbReference type="Proteomes" id="UP000277326"/>
    </source>
</evidence>
<sequence>MTWMKLSMLGLFRPGGFPILPVRFRLLPLFRKWWDMVFLLVEGRQFFNHRDVHHHPKDAILGT</sequence>
<proteinExistence type="predicted"/>
<organism evidence="1 2">
    <name type="scientific">Haloplanus aerogenes</name>
    <dbReference type="NCBI Taxonomy" id="660522"/>
    <lineage>
        <taxon>Archaea</taxon>
        <taxon>Methanobacteriati</taxon>
        <taxon>Methanobacteriota</taxon>
        <taxon>Stenosarchaea group</taxon>
        <taxon>Halobacteria</taxon>
        <taxon>Halobacteriales</taxon>
        <taxon>Haloferacaceae</taxon>
        <taxon>Haloplanus</taxon>
    </lineage>
</organism>
<protein>
    <submittedName>
        <fullName evidence="1">Uncharacterized protein</fullName>
    </submittedName>
</protein>